<dbReference type="Gene3D" id="3.60.21.10">
    <property type="match status" value="1"/>
</dbReference>
<dbReference type="PANTHER" id="PTHR43143">
    <property type="entry name" value="METALLOPHOSPHOESTERASE, CALCINEURIN SUPERFAMILY"/>
    <property type="match status" value="1"/>
</dbReference>
<dbReference type="RefSeq" id="WP_407050963.1">
    <property type="nucleotide sequence ID" value="NZ_CP158568.1"/>
</dbReference>
<dbReference type="GO" id="GO:0016787">
    <property type="term" value="F:hydrolase activity"/>
    <property type="evidence" value="ECO:0007669"/>
    <property type="project" value="InterPro"/>
</dbReference>
<name>A0AAU7XDN1_9HYPH</name>
<reference evidence="2" key="1">
    <citation type="submission" date="2024-06" db="EMBL/GenBank/DDBJ databases">
        <title>Methylostella associata gen. nov., sp. nov., a novel Ancalomicrobiaceae-affiliated facultatively methylotrophic bacteria that feed on methanotrophs of the genus Methylococcus.</title>
        <authorList>
            <person name="Saltykova V."/>
            <person name="Danilova O.V."/>
            <person name="Oshkin I.Y."/>
            <person name="Belova S.E."/>
            <person name="Pimenov N.V."/>
            <person name="Dedysh S.N."/>
        </authorList>
    </citation>
    <scope>NUCLEOTIDE SEQUENCE</scope>
    <source>
        <strain evidence="2">S20</strain>
    </source>
</reference>
<dbReference type="InterPro" id="IPR004843">
    <property type="entry name" value="Calcineurin-like_PHP"/>
</dbReference>
<protein>
    <submittedName>
        <fullName evidence="2">Metallophosphoesterase</fullName>
    </submittedName>
</protein>
<evidence type="ECO:0000259" key="1">
    <source>
        <dbReference type="Pfam" id="PF00149"/>
    </source>
</evidence>
<gene>
    <name evidence="2" type="ORF">ABS361_06340</name>
</gene>
<feature type="domain" description="Calcineurin-like phosphoesterase" evidence="1">
    <location>
        <begin position="61"/>
        <end position="253"/>
    </location>
</feature>
<dbReference type="EMBL" id="CP158568">
    <property type="protein sequence ID" value="XBY45868.1"/>
    <property type="molecule type" value="Genomic_DNA"/>
</dbReference>
<dbReference type="InterPro" id="IPR029052">
    <property type="entry name" value="Metallo-depent_PP-like"/>
</dbReference>
<evidence type="ECO:0000313" key="2">
    <source>
        <dbReference type="EMBL" id="XBY45868.1"/>
    </source>
</evidence>
<dbReference type="Pfam" id="PF00149">
    <property type="entry name" value="Metallophos"/>
    <property type="match status" value="1"/>
</dbReference>
<dbReference type="PROSITE" id="PS51318">
    <property type="entry name" value="TAT"/>
    <property type="match status" value="1"/>
</dbReference>
<dbReference type="InterPro" id="IPR051918">
    <property type="entry name" value="STPP_CPPED1"/>
</dbReference>
<dbReference type="AlphaFoldDB" id="A0AAU7XDN1"/>
<dbReference type="KEGG" id="mflg:ABS361_06340"/>
<sequence>MRNHDDEAPRPDADGIDRRGFLECMTWAGTGVLWSLAGGLPSAVGLGTALAAETPAAKPFTFLQISDSHVGFDKPANPDALSTLREAVARIKTLPVKPAFMIHTGDISHLSKDKEFDDADQIIREAGIPVFYVPGEHDLLDEGQGKAYLDRYGKGSRGAGWYSFDLNGVHYVGLVNVVNLKAGGLGNLGTDQLEWLEKDLAGLSSSTPIVVFAHIPLWTVYPEWGWGTADGAEALGYLKRFGSVTILNGHIHQVMQKVEGNIAFHTARSTAFPQPVPGTAPSPGPMKVPAGDLRKYLGIATVDFVRGTEPLAIIDRPLAG</sequence>
<dbReference type="PANTHER" id="PTHR43143:SF6">
    <property type="entry name" value="BLL3016 PROTEIN"/>
    <property type="match status" value="1"/>
</dbReference>
<dbReference type="InterPro" id="IPR006311">
    <property type="entry name" value="TAT_signal"/>
</dbReference>
<organism evidence="2">
    <name type="scientific">Methyloraptor flagellatus</name>
    <dbReference type="NCBI Taxonomy" id="3162530"/>
    <lineage>
        <taxon>Bacteria</taxon>
        <taxon>Pseudomonadati</taxon>
        <taxon>Pseudomonadota</taxon>
        <taxon>Alphaproteobacteria</taxon>
        <taxon>Hyphomicrobiales</taxon>
        <taxon>Ancalomicrobiaceae</taxon>
        <taxon>Methyloraptor</taxon>
    </lineage>
</organism>
<accession>A0AAU7XDN1</accession>
<proteinExistence type="predicted"/>
<dbReference type="SUPFAM" id="SSF56300">
    <property type="entry name" value="Metallo-dependent phosphatases"/>
    <property type="match status" value="1"/>
</dbReference>